<evidence type="ECO:0000313" key="3">
    <source>
        <dbReference type="EMBL" id="MEW9304926.1"/>
    </source>
</evidence>
<dbReference type="Proteomes" id="UP001555786">
    <property type="component" value="Unassembled WGS sequence"/>
</dbReference>
<name>A0ABV3PHD0_9HYPH</name>
<dbReference type="InterPro" id="IPR001845">
    <property type="entry name" value="HTH_ArsR_DNA-bd_dom"/>
</dbReference>
<dbReference type="SUPFAM" id="SSF46785">
    <property type="entry name" value="Winged helix' DNA-binding domain"/>
    <property type="match status" value="1"/>
</dbReference>
<dbReference type="InterPro" id="IPR036390">
    <property type="entry name" value="WH_DNA-bd_sf"/>
</dbReference>
<evidence type="ECO:0000259" key="2">
    <source>
        <dbReference type="SMART" id="SM00418"/>
    </source>
</evidence>
<dbReference type="RefSeq" id="WP_311935403.1">
    <property type="nucleotide sequence ID" value="NZ_JAVSCS010000012.1"/>
</dbReference>
<dbReference type="PRINTS" id="PR00778">
    <property type="entry name" value="HTHARSR"/>
</dbReference>
<evidence type="ECO:0000256" key="1">
    <source>
        <dbReference type="SAM" id="MobiDB-lite"/>
    </source>
</evidence>
<feature type="region of interest" description="Disordered" evidence="1">
    <location>
        <begin position="108"/>
        <end position="132"/>
    </location>
</feature>
<evidence type="ECO:0000313" key="4">
    <source>
        <dbReference type="Proteomes" id="UP001555786"/>
    </source>
</evidence>
<keyword evidence="4" id="KW-1185">Reference proteome</keyword>
<protein>
    <submittedName>
        <fullName evidence="3">Helix-turn-helix transcriptional regulator</fullName>
    </submittedName>
</protein>
<dbReference type="EMBL" id="JBFNQD010000001">
    <property type="protein sequence ID" value="MEW9304926.1"/>
    <property type="molecule type" value="Genomic_DNA"/>
</dbReference>
<organism evidence="3 4">
    <name type="scientific">Labrys neptuniae</name>
    <dbReference type="NCBI Taxonomy" id="376174"/>
    <lineage>
        <taxon>Bacteria</taxon>
        <taxon>Pseudomonadati</taxon>
        <taxon>Pseudomonadota</taxon>
        <taxon>Alphaproteobacteria</taxon>
        <taxon>Hyphomicrobiales</taxon>
        <taxon>Xanthobacteraceae</taxon>
        <taxon>Labrys</taxon>
    </lineage>
</organism>
<accession>A0ABV3PHD0</accession>
<reference evidence="3 4" key="1">
    <citation type="submission" date="2024-07" db="EMBL/GenBank/DDBJ databases">
        <title>Description of Labrys sedimenti sp. nov., isolated from a diclofenac-degrading enrichment culture.</title>
        <authorList>
            <person name="Tancsics A."/>
            <person name="Csepanyi A."/>
        </authorList>
    </citation>
    <scope>NUCLEOTIDE SEQUENCE [LARGE SCALE GENOMIC DNA]</scope>
    <source>
        <strain evidence="3 4">LMG 23578</strain>
    </source>
</reference>
<dbReference type="Gene3D" id="1.10.10.10">
    <property type="entry name" value="Winged helix-like DNA-binding domain superfamily/Winged helix DNA-binding domain"/>
    <property type="match status" value="1"/>
</dbReference>
<feature type="compositionally biased region" description="Basic and acidic residues" evidence="1">
    <location>
        <begin position="123"/>
        <end position="132"/>
    </location>
</feature>
<proteinExistence type="predicted"/>
<comment type="caution">
    <text evidence="3">The sequence shown here is derived from an EMBL/GenBank/DDBJ whole genome shotgun (WGS) entry which is preliminary data.</text>
</comment>
<sequence>MAKTIFHPETDQIELTTVLEALSDPIRRDIILGLFEDGEQNCSAFNGLSSKTNLTYHYVRLREAGLTRTRQMGTHRLITLRADDIESRFPGLLAAILAAARTERLQRQAQGLPDALSSPKVAGGEHHGEDGA</sequence>
<feature type="domain" description="HTH arsR-type" evidence="2">
    <location>
        <begin position="17"/>
        <end position="94"/>
    </location>
</feature>
<dbReference type="InterPro" id="IPR036388">
    <property type="entry name" value="WH-like_DNA-bd_sf"/>
</dbReference>
<gene>
    <name evidence="3" type="ORF">ABXS05_05215</name>
</gene>
<dbReference type="SMART" id="SM00418">
    <property type="entry name" value="HTH_ARSR"/>
    <property type="match status" value="1"/>
</dbReference>